<name>A0ABP7LJN5_9ACTN</name>
<dbReference type="Proteomes" id="UP001501563">
    <property type="component" value="Unassembled WGS sequence"/>
</dbReference>
<sequence length="101" mass="10711">MRKGAASPLRELLAYANPYANSGVLPARYNFLCSIKCPRTARARAASLAGPPPCLRQRRPRQAARCVHAGGAREGPAGSSLPERHRWAVYMAGAGPSAAMP</sequence>
<comment type="caution">
    <text evidence="1">The sequence shown here is derived from an EMBL/GenBank/DDBJ whole genome shotgun (WGS) entry which is preliminary data.</text>
</comment>
<proteinExistence type="predicted"/>
<gene>
    <name evidence="1" type="ORF">GCM10022207_82210</name>
</gene>
<reference evidence="2" key="1">
    <citation type="journal article" date="2019" name="Int. J. Syst. Evol. Microbiol.">
        <title>The Global Catalogue of Microorganisms (GCM) 10K type strain sequencing project: providing services to taxonomists for standard genome sequencing and annotation.</title>
        <authorList>
            <consortium name="The Broad Institute Genomics Platform"/>
            <consortium name="The Broad Institute Genome Sequencing Center for Infectious Disease"/>
            <person name="Wu L."/>
            <person name="Ma J."/>
        </authorList>
    </citation>
    <scope>NUCLEOTIDE SEQUENCE [LARGE SCALE GENOMIC DNA]</scope>
    <source>
        <strain evidence="2">JCM 16578</strain>
    </source>
</reference>
<accession>A0ABP7LJN5</accession>
<keyword evidence="2" id="KW-1185">Reference proteome</keyword>
<protein>
    <submittedName>
        <fullName evidence="1">Uncharacterized protein</fullName>
    </submittedName>
</protein>
<evidence type="ECO:0000313" key="1">
    <source>
        <dbReference type="EMBL" id="GAA3900952.1"/>
    </source>
</evidence>
<evidence type="ECO:0000313" key="2">
    <source>
        <dbReference type="Proteomes" id="UP001501563"/>
    </source>
</evidence>
<organism evidence="1 2">
    <name type="scientific">Streptomyces lannensis</name>
    <dbReference type="NCBI Taxonomy" id="766498"/>
    <lineage>
        <taxon>Bacteria</taxon>
        <taxon>Bacillati</taxon>
        <taxon>Actinomycetota</taxon>
        <taxon>Actinomycetes</taxon>
        <taxon>Kitasatosporales</taxon>
        <taxon>Streptomycetaceae</taxon>
        <taxon>Streptomyces</taxon>
    </lineage>
</organism>
<dbReference type="EMBL" id="BAAAZA010000046">
    <property type="protein sequence ID" value="GAA3900952.1"/>
    <property type="molecule type" value="Genomic_DNA"/>
</dbReference>